<dbReference type="SUPFAM" id="SSF54913">
    <property type="entry name" value="GlnB-like"/>
    <property type="match status" value="1"/>
</dbReference>
<dbReference type="InterPro" id="IPR018551">
    <property type="entry name" value="DUF2007"/>
</dbReference>
<dbReference type="Proteomes" id="UP000006844">
    <property type="component" value="Chromosome"/>
</dbReference>
<gene>
    <name evidence="2" type="ordered locus">AciPR4_3569</name>
</gene>
<dbReference type="InterPro" id="IPR011322">
    <property type="entry name" value="N-reg_PII-like_a/b"/>
</dbReference>
<sequence>MADILDADDMVVVARYSDPPEAQLAQSVLEGSGIDSFLSGEEGNSLLPATLGARLLVRRGDEAVAKSLLNDLPEASLADDGNDL</sequence>
<dbReference type="Pfam" id="PF09413">
    <property type="entry name" value="DUF2007"/>
    <property type="match status" value="1"/>
</dbReference>
<feature type="domain" description="DUF2007" evidence="1">
    <location>
        <begin position="10"/>
        <end position="71"/>
    </location>
</feature>
<evidence type="ECO:0000259" key="1">
    <source>
        <dbReference type="Pfam" id="PF09413"/>
    </source>
</evidence>
<dbReference type="AlphaFoldDB" id="E8UYV6"/>
<proteinExistence type="predicted"/>
<organism evidence="2 3">
    <name type="scientific">Terriglobus saanensis (strain ATCC BAA-1853 / DSM 23119 / SP1PR4)</name>
    <dbReference type="NCBI Taxonomy" id="401053"/>
    <lineage>
        <taxon>Bacteria</taxon>
        <taxon>Pseudomonadati</taxon>
        <taxon>Acidobacteriota</taxon>
        <taxon>Terriglobia</taxon>
        <taxon>Terriglobales</taxon>
        <taxon>Acidobacteriaceae</taxon>
        <taxon>Terriglobus</taxon>
    </lineage>
</organism>
<evidence type="ECO:0000313" key="3">
    <source>
        <dbReference type="Proteomes" id="UP000006844"/>
    </source>
</evidence>
<dbReference type="STRING" id="401053.AciPR4_3569"/>
<dbReference type="eggNOG" id="ENOG502ZP04">
    <property type="taxonomic scope" value="Bacteria"/>
</dbReference>
<dbReference type="EMBL" id="CP002467">
    <property type="protein sequence ID" value="ADV84322.1"/>
    <property type="molecule type" value="Genomic_DNA"/>
</dbReference>
<accession>E8UYV6</accession>
<name>E8UYV6_TERSS</name>
<dbReference type="KEGG" id="tsa:AciPR4_3569"/>
<dbReference type="Gene3D" id="3.30.70.790">
    <property type="entry name" value="UreE, C-terminal domain"/>
    <property type="match status" value="1"/>
</dbReference>
<evidence type="ECO:0000313" key="2">
    <source>
        <dbReference type="EMBL" id="ADV84322.1"/>
    </source>
</evidence>
<protein>
    <recommendedName>
        <fullName evidence="1">DUF2007 domain-containing protein</fullName>
    </recommendedName>
</protein>
<keyword evidence="3" id="KW-1185">Reference proteome</keyword>
<reference evidence="2 3" key="1">
    <citation type="journal article" date="2012" name="Stand. Genomic Sci.">
        <title>Complete genome sequence of Terriglobus saanensis type strain SP1PR4(T), an Acidobacteria from tundra soil.</title>
        <authorList>
            <person name="Rawat S.R."/>
            <person name="Mannisto M.K."/>
            <person name="Starovoytov V."/>
            <person name="Goodwin L."/>
            <person name="Nolan M."/>
            <person name="Hauser L."/>
            <person name="Land M."/>
            <person name="Davenport K.W."/>
            <person name="Woyke T."/>
            <person name="Haggblom M.M."/>
        </authorList>
    </citation>
    <scope>NUCLEOTIDE SEQUENCE</scope>
    <source>
        <strain evidence="3">ATCC BAA-1853 / DSM 23119 / SP1PR4</strain>
    </source>
</reference>
<dbReference type="RefSeq" id="WP_013570052.1">
    <property type="nucleotide sequence ID" value="NC_014963.1"/>
</dbReference>
<dbReference type="HOGENOM" id="CLU_187561_0_0_0"/>